<evidence type="ECO:0000313" key="1">
    <source>
        <dbReference type="EMBL" id="KAJ8669631.1"/>
    </source>
</evidence>
<name>A0ACC2NFF7_9HYME</name>
<keyword evidence="2" id="KW-1185">Reference proteome</keyword>
<proteinExistence type="predicted"/>
<reference evidence="1" key="1">
    <citation type="submission" date="2023-04" db="EMBL/GenBank/DDBJ databases">
        <title>A chromosome-level genome assembly of the parasitoid wasp Eretmocerus hayati.</title>
        <authorList>
            <person name="Zhong Y."/>
            <person name="Liu S."/>
            <person name="Liu Y."/>
        </authorList>
    </citation>
    <scope>NUCLEOTIDE SEQUENCE</scope>
    <source>
        <strain evidence="1">ZJU_SS_LIU_2023</strain>
    </source>
</reference>
<protein>
    <submittedName>
        <fullName evidence="1">Uncharacterized protein</fullName>
    </submittedName>
</protein>
<comment type="caution">
    <text evidence="1">The sequence shown here is derived from an EMBL/GenBank/DDBJ whole genome shotgun (WGS) entry which is preliminary data.</text>
</comment>
<dbReference type="EMBL" id="CM056743">
    <property type="protein sequence ID" value="KAJ8669631.1"/>
    <property type="molecule type" value="Genomic_DNA"/>
</dbReference>
<accession>A0ACC2NFF7</accession>
<sequence>MYKTCLLNRIIRKAGDGTHSSERIYKCYICNLELSDHFDSVEQHMKSKEHLNRIGQIDVDVELEKLRILRCITESQQKEIFENSISFRKNRPGFFFCHRCLHELNGIHQVFDHMKDHFHVKNLKQEQSRKCQTKLLKTEKNRDDASSKESGVIVDESDHVSDSVRSAPIMKTQIRSPLTHSHRCLSCREHLQNPMVVQCHVMQHLWREINFPPFVDIIEFRCTKLVTHVSRVTKSNATFRKDSLIEIEISKSNSRDLKVSNLEDITQSQAPVRGTETFNHEISLISKEYGMDQSSAIALYGLASDKIYPHLGTLSIECCLETKTRNIYSTDLELFQLLNAGINLMLVLGSNRYCFPCRATYPTDLNILLDHLQSQTHIENLNRMVIEDIRGNENKKSFSALKLAKLLIKKESESILICCICDINNQIQNNYDNVVAHYKTAQHIRKSIVLKKREKSTNEEFSSILQEPWYYAESFACKICDKEYTSDTEIVEHLQESEHTTNVNQCDVRKLRFHICPYCRKYWYGSPKSYSEHCDDDLHKCLTEENDSSISRLQETDELQRLFRNLNELVDYLTRESEKLQQDVTKEREILKCLQNTVKDSYQNAKAYSFGSRISFLGFSDSDINIFLDCEDENYLSGCSDDKIQCYLSNVCKDLSNQTDVWTVTEISSKTKEPMIRLFHEPTGLDCEIHFLNGLIVEKSKLVRWYNAASPCCRQMILFLREWMKYSRCLSVSNYTINMTISWCVIFYLQVQGILPCVLDLVKQSDVSKIIDGWECGFNQIVPQNLPDFNVPDHLHAFFSYFASFDYQKSVACLYLGRIIAKHDFAHTDQLPKEMDIYKFRASANVNEVFQFNSPMCIQDPFDMSHNVTKNVNKSDLRRFRQYCTESAEIMAQKLGLI</sequence>
<dbReference type="Proteomes" id="UP001239111">
    <property type="component" value="Chromosome 3"/>
</dbReference>
<evidence type="ECO:0000313" key="2">
    <source>
        <dbReference type="Proteomes" id="UP001239111"/>
    </source>
</evidence>
<organism evidence="1 2">
    <name type="scientific">Eretmocerus hayati</name>
    <dbReference type="NCBI Taxonomy" id="131215"/>
    <lineage>
        <taxon>Eukaryota</taxon>
        <taxon>Metazoa</taxon>
        <taxon>Ecdysozoa</taxon>
        <taxon>Arthropoda</taxon>
        <taxon>Hexapoda</taxon>
        <taxon>Insecta</taxon>
        <taxon>Pterygota</taxon>
        <taxon>Neoptera</taxon>
        <taxon>Endopterygota</taxon>
        <taxon>Hymenoptera</taxon>
        <taxon>Apocrita</taxon>
        <taxon>Proctotrupomorpha</taxon>
        <taxon>Chalcidoidea</taxon>
        <taxon>Aphelinidae</taxon>
        <taxon>Aphelininae</taxon>
        <taxon>Eretmocerus</taxon>
    </lineage>
</organism>
<gene>
    <name evidence="1" type="ORF">QAD02_000890</name>
</gene>